<keyword evidence="8" id="KW-1185">Reference proteome</keyword>
<comment type="caution">
    <text evidence="7">The sequence shown here is derived from an EMBL/GenBank/DDBJ whole genome shotgun (WGS) entry which is preliminary data.</text>
</comment>
<keyword evidence="3" id="KW-0735">Signal-anchor</keyword>
<reference evidence="7 8" key="1">
    <citation type="submission" date="2024-07" db="EMBL/GenBank/DDBJ databases">
        <authorList>
            <person name="Thanompreechachai J."/>
            <person name="Duangmal K."/>
        </authorList>
    </citation>
    <scope>NUCLEOTIDE SEQUENCE [LARGE SCALE GENOMIC DNA]</scope>
    <source>
        <strain evidence="7 8">TBRC 1896</strain>
    </source>
</reference>
<evidence type="ECO:0000256" key="3">
    <source>
        <dbReference type="ARBA" id="ARBA00022968"/>
    </source>
</evidence>
<feature type="domain" description="Thioredoxin" evidence="6">
    <location>
        <begin position="47"/>
        <end position="189"/>
    </location>
</feature>
<evidence type="ECO:0000259" key="6">
    <source>
        <dbReference type="PROSITE" id="PS51352"/>
    </source>
</evidence>
<evidence type="ECO:0000256" key="4">
    <source>
        <dbReference type="ARBA" id="ARBA00023157"/>
    </source>
</evidence>
<protein>
    <submittedName>
        <fullName evidence="7">TlpA family protein disulfide reductase</fullName>
    </submittedName>
</protein>
<dbReference type="InterPro" id="IPR013766">
    <property type="entry name" value="Thioredoxin_domain"/>
</dbReference>
<name>A0ABV4I4B1_9ACTN</name>
<dbReference type="Pfam" id="PF08534">
    <property type="entry name" value="Redoxin"/>
    <property type="match status" value="1"/>
</dbReference>
<evidence type="ECO:0000256" key="2">
    <source>
        <dbReference type="ARBA" id="ARBA00022748"/>
    </source>
</evidence>
<dbReference type="InterPro" id="IPR013740">
    <property type="entry name" value="Redoxin"/>
</dbReference>
<keyword evidence="2" id="KW-0201">Cytochrome c-type biogenesis</keyword>
<evidence type="ECO:0000313" key="7">
    <source>
        <dbReference type="EMBL" id="MEZ0492553.1"/>
    </source>
</evidence>
<keyword evidence="3" id="KW-0812">Transmembrane</keyword>
<keyword evidence="5" id="KW-0676">Redox-active center</keyword>
<evidence type="ECO:0000313" key="8">
    <source>
        <dbReference type="Proteomes" id="UP001566476"/>
    </source>
</evidence>
<sequence>MGLSRRAFGVAALSTLVVAGCSGGDGLPEPQGKNYIDGDGTIVQFDPEQRREPVDFSGTTVDGSTVDLAQYRGKVVVLNAWYAGCAPCREEAADLEAVWQEYSGRDVQFLGINTRDTAAIAESFQKSFGITYPSVLDAESGSAMLALRTYSAQATPTTLVLDAEGRVAARASGIVRRLDLSGMLDDAGAAPADTASTPPASAPA</sequence>
<proteinExistence type="predicted"/>
<evidence type="ECO:0000256" key="5">
    <source>
        <dbReference type="ARBA" id="ARBA00023284"/>
    </source>
</evidence>
<evidence type="ECO:0000256" key="1">
    <source>
        <dbReference type="ARBA" id="ARBA00004196"/>
    </source>
</evidence>
<keyword evidence="4" id="KW-1015">Disulfide bond</keyword>
<dbReference type="EMBL" id="JBGGTQ010000004">
    <property type="protein sequence ID" value="MEZ0492553.1"/>
    <property type="molecule type" value="Genomic_DNA"/>
</dbReference>
<dbReference type="Gene3D" id="3.40.30.10">
    <property type="entry name" value="Glutaredoxin"/>
    <property type="match status" value="1"/>
</dbReference>
<organism evidence="7 8">
    <name type="scientific">Kineococcus mangrovi</name>
    <dbReference type="NCBI Taxonomy" id="1660183"/>
    <lineage>
        <taxon>Bacteria</taxon>
        <taxon>Bacillati</taxon>
        <taxon>Actinomycetota</taxon>
        <taxon>Actinomycetes</taxon>
        <taxon>Kineosporiales</taxon>
        <taxon>Kineosporiaceae</taxon>
        <taxon>Kineococcus</taxon>
    </lineage>
</organism>
<dbReference type="PANTHER" id="PTHR42852:SF6">
    <property type="entry name" value="THIOL:DISULFIDE INTERCHANGE PROTEIN DSBE"/>
    <property type="match status" value="1"/>
</dbReference>
<gene>
    <name evidence="7" type="ORF">AB2L28_09920</name>
</gene>
<comment type="subcellular location">
    <subcellularLocation>
        <location evidence="1">Cell envelope</location>
    </subcellularLocation>
</comment>
<dbReference type="PROSITE" id="PS51257">
    <property type="entry name" value="PROKAR_LIPOPROTEIN"/>
    <property type="match status" value="1"/>
</dbReference>
<dbReference type="InterPro" id="IPR036249">
    <property type="entry name" value="Thioredoxin-like_sf"/>
</dbReference>
<dbReference type="Proteomes" id="UP001566476">
    <property type="component" value="Unassembled WGS sequence"/>
</dbReference>
<dbReference type="InterPro" id="IPR050553">
    <property type="entry name" value="Thioredoxin_ResA/DsbE_sf"/>
</dbReference>
<dbReference type="CDD" id="cd02966">
    <property type="entry name" value="TlpA_like_family"/>
    <property type="match status" value="1"/>
</dbReference>
<dbReference type="SUPFAM" id="SSF52833">
    <property type="entry name" value="Thioredoxin-like"/>
    <property type="match status" value="1"/>
</dbReference>
<dbReference type="PANTHER" id="PTHR42852">
    <property type="entry name" value="THIOL:DISULFIDE INTERCHANGE PROTEIN DSBE"/>
    <property type="match status" value="1"/>
</dbReference>
<dbReference type="PROSITE" id="PS51352">
    <property type="entry name" value="THIOREDOXIN_2"/>
    <property type="match status" value="1"/>
</dbReference>
<dbReference type="RefSeq" id="WP_370718596.1">
    <property type="nucleotide sequence ID" value="NZ_JBGGTQ010000004.1"/>
</dbReference>
<accession>A0ABV4I4B1</accession>